<feature type="compositionally biased region" description="Low complexity" evidence="9">
    <location>
        <begin position="113"/>
        <end position="126"/>
    </location>
</feature>
<dbReference type="InterPro" id="IPR001841">
    <property type="entry name" value="Znf_RING"/>
</dbReference>
<evidence type="ECO:0000256" key="7">
    <source>
        <dbReference type="ARBA" id="ARBA00022833"/>
    </source>
</evidence>
<dbReference type="Pfam" id="PF14369">
    <property type="entry name" value="Zn_ribbon_19"/>
    <property type="match status" value="1"/>
</dbReference>
<dbReference type="GO" id="GO:0006511">
    <property type="term" value="P:ubiquitin-dependent protein catabolic process"/>
    <property type="evidence" value="ECO:0007669"/>
    <property type="project" value="TreeGrafter"/>
</dbReference>
<dbReference type="GO" id="GO:0008270">
    <property type="term" value="F:zinc ion binding"/>
    <property type="evidence" value="ECO:0007669"/>
    <property type="project" value="UniProtKB-KW"/>
</dbReference>
<name>A0A9P6RJS8_9FUNG</name>
<dbReference type="GO" id="GO:0061630">
    <property type="term" value="F:ubiquitin protein ligase activity"/>
    <property type="evidence" value="ECO:0007669"/>
    <property type="project" value="UniProtKB-EC"/>
</dbReference>
<dbReference type="Gene3D" id="3.30.40.10">
    <property type="entry name" value="Zinc/RING finger domain, C3HC4 (zinc finger)"/>
    <property type="match status" value="1"/>
</dbReference>
<dbReference type="GO" id="GO:0016567">
    <property type="term" value="P:protein ubiquitination"/>
    <property type="evidence" value="ECO:0007669"/>
    <property type="project" value="UniProtKB-ARBA"/>
</dbReference>
<evidence type="ECO:0000256" key="8">
    <source>
        <dbReference type="PROSITE-ProRule" id="PRU00175"/>
    </source>
</evidence>
<comment type="catalytic activity">
    <reaction evidence="1">
        <text>S-ubiquitinyl-[E2 ubiquitin-conjugating enzyme]-L-cysteine + [acceptor protein]-L-lysine = [E2 ubiquitin-conjugating enzyme]-L-cysteine + N(6)-ubiquitinyl-[acceptor protein]-L-lysine.</text>
        <dbReference type="EC" id="2.3.2.27"/>
    </reaction>
</comment>
<feature type="compositionally biased region" description="Basic and acidic residues" evidence="9">
    <location>
        <begin position="75"/>
        <end position="90"/>
    </location>
</feature>
<evidence type="ECO:0000256" key="1">
    <source>
        <dbReference type="ARBA" id="ARBA00000900"/>
    </source>
</evidence>
<feature type="compositionally biased region" description="Low complexity" evidence="9">
    <location>
        <begin position="180"/>
        <end position="193"/>
    </location>
</feature>
<evidence type="ECO:0000256" key="9">
    <source>
        <dbReference type="SAM" id="MobiDB-lite"/>
    </source>
</evidence>
<feature type="compositionally biased region" description="Polar residues" evidence="9">
    <location>
        <begin position="399"/>
        <end position="412"/>
    </location>
</feature>
<keyword evidence="4" id="KW-0479">Metal-binding</keyword>
<dbReference type="FunFam" id="3.30.40.10:FF:000127">
    <property type="entry name" value="E3 ubiquitin-protein ligase RNF181"/>
    <property type="match status" value="1"/>
</dbReference>
<evidence type="ECO:0000256" key="6">
    <source>
        <dbReference type="ARBA" id="ARBA00022786"/>
    </source>
</evidence>
<dbReference type="Proteomes" id="UP000738325">
    <property type="component" value="Unassembled WGS sequence"/>
</dbReference>
<dbReference type="InterPro" id="IPR011016">
    <property type="entry name" value="Znf_RING-CH"/>
</dbReference>
<feature type="region of interest" description="Disordered" evidence="9">
    <location>
        <begin position="1"/>
        <end position="30"/>
    </location>
</feature>
<dbReference type="PROSITE" id="PS50089">
    <property type="entry name" value="ZF_RING_2"/>
    <property type="match status" value="1"/>
</dbReference>
<feature type="domain" description="RING-type" evidence="10">
    <location>
        <begin position="306"/>
        <end position="347"/>
    </location>
</feature>
<comment type="caution">
    <text evidence="11">The sequence shown here is derived from an EMBL/GenBank/DDBJ whole genome shotgun (WGS) entry which is preliminary data.</text>
</comment>
<keyword evidence="7" id="KW-0862">Zinc</keyword>
<feature type="compositionally biased region" description="Polar residues" evidence="9">
    <location>
        <begin position="127"/>
        <end position="138"/>
    </location>
</feature>
<evidence type="ECO:0000256" key="5">
    <source>
        <dbReference type="ARBA" id="ARBA00022771"/>
    </source>
</evidence>
<reference evidence="11" key="1">
    <citation type="journal article" date="2020" name="Fungal Divers.">
        <title>Resolving the Mortierellaceae phylogeny through synthesis of multi-gene phylogenetics and phylogenomics.</title>
        <authorList>
            <person name="Vandepol N."/>
            <person name="Liber J."/>
            <person name="Desiro A."/>
            <person name="Na H."/>
            <person name="Kennedy M."/>
            <person name="Barry K."/>
            <person name="Grigoriev I.V."/>
            <person name="Miller A.N."/>
            <person name="O'Donnell K."/>
            <person name="Stajich J.E."/>
            <person name="Bonito G."/>
        </authorList>
    </citation>
    <scope>NUCLEOTIDE SEQUENCE</scope>
    <source>
        <strain evidence="11">REB-010B</strain>
    </source>
</reference>
<feature type="region of interest" description="Disordered" evidence="9">
    <location>
        <begin position="358"/>
        <end position="421"/>
    </location>
</feature>
<dbReference type="GO" id="GO:0005634">
    <property type="term" value="C:nucleus"/>
    <property type="evidence" value="ECO:0007669"/>
    <property type="project" value="TreeGrafter"/>
</dbReference>
<proteinExistence type="predicted"/>
<dbReference type="SUPFAM" id="SSF57850">
    <property type="entry name" value="RING/U-box"/>
    <property type="match status" value="1"/>
</dbReference>
<keyword evidence="6" id="KW-0833">Ubl conjugation pathway</keyword>
<dbReference type="EMBL" id="JAAAIP010000251">
    <property type="protein sequence ID" value="KAG0321260.1"/>
    <property type="molecule type" value="Genomic_DNA"/>
</dbReference>
<organism evidence="11 12">
    <name type="scientific">Dissophora globulifera</name>
    <dbReference type="NCBI Taxonomy" id="979702"/>
    <lineage>
        <taxon>Eukaryota</taxon>
        <taxon>Fungi</taxon>
        <taxon>Fungi incertae sedis</taxon>
        <taxon>Mucoromycota</taxon>
        <taxon>Mortierellomycotina</taxon>
        <taxon>Mortierellomycetes</taxon>
        <taxon>Mortierellales</taxon>
        <taxon>Mortierellaceae</taxon>
        <taxon>Dissophora</taxon>
    </lineage>
</organism>
<dbReference type="InterPro" id="IPR051834">
    <property type="entry name" value="RING_finger_E3_ligase"/>
</dbReference>
<dbReference type="EC" id="2.3.2.27" evidence="2"/>
<dbReference type="AlphaFoldDB" id="A0A9P6RJS8"/>
<dbReference type="PANTHER" id="PTHR45931:SF3">
    <property type="entry name" value="RING ZINC FINGER-CONTAINING PROTEIN"/>
    <property type="match status" value="1"/>
</dbReference>
<evidence type="ECO:0000256" key="2">
    <source>
        <dbReference type="ARBA" id="ARBA00012483"/>
    </source>
</evidence>
<dbReference type="InterPro" id="IPR013083">
    <property type="entry name" value="Znf_RING/FYVE/PHD"/>
</dbReference>
<dbReference type="SMART" id="SM00184">
    <property type="entry name" value="RING"/>
    <property type="match status" value="1"/>
</dbReference>
<keyword evidence="12" id="KW-1185">Reference proteome</keyword>
<dbReference type="InterPro" id="IPR039525">
    <property type="entry name" value="RNF126-like_zinc-ribbon"/>
</dbReference>
<evidence type="ECO:0000313" key="12">
    <source>
        <dbReference type="Proteomes" id="UP000738325"/>
    </source>
</evidence>
<sequence length="421" mass="45263">MDQHNIPDSHGSENNQSTGTQESTGPRSPEEFWCHQCQMQITPMMVPDPMCPRCHGEFVEKIEADNDPRAFTQPDPRDGGDADGQHGPGLEERVNIDDLFRLFQAFYNPRGAQQQPLQPQQQQSQQRTPGSIYSSGTQIVFGPGMTPIRTSTTSMGSPPRLATSPPLMTETRSGEMSAVAPGGAEGQAQEGQHPAGGPGPQWHSPPSFISGLLNRLGIEVHYTTDPEAMAMGPGFGGGGILGGDFFPIAGNPGDYAWGQGGLDDIITRMMELQNRQNGPVGATEEIIENIPHHQLTDEELEAKLECSVCKDEFAKEDTLLQLPCKHVFHEDCIKPWLKVSGTCPTCRYSMVEGNNNAEHAGEQQQQTSSGNRGDGTSANHSAVPSAPRSAAETARGHSGNLTSPRSSASTASDLPDMEPLD</sequence>
<feature type="compositionally biased region" description="Polar residues" evidence="9">
    <location>
        <begin position="12"/>
        <end position="26"/>
    </location>
</feature>
<dbReference type="PANTHER" id="PTHR45931">
    <property type="entry name" value="SI:CH211-59O9.10"/>
    <property type="match status" value="1"/>
</dbReference>
<feature type="region of interest" description="Disordered" evidence="9">
    <location>
        <begin position="111"/>
        <end position="208"/>
    </location>
</feature>
<evidence type="ECO:0000256" key="3">
    <source>
        <dbReference type="ARBA" id="ARBA00022679"/>
    </source>
</evidence>
<evidence type="ECO:0000259" key="10">
    <source>
        <dbReference type="PROSITE" id="PS50089"/>
    </source>
</evidence>
<gene>
    <name evidence="11" type="ORF">BGZ99_004048</name>
</gene>
<dbReference type="OrthoDB" id="8062037at2759"/>
<keyword evidence="5 8" id="KW-0863">Zinc-finger</keyword>
<evidence type="ECO:0000313" key="11">
    <source>
        <dbReference type="EMBL" id="KAG0321260.1"/>
    </source>
</evidence>
<dbReference type="SMART" id="SM00744">
    <property type="entry name" value="RINGv"/>
    <property type="match status" value="1"/>
</dbReference>
<feature type="compositionally biased region" description="Basic and acidic residues" evidence="9">
    <location>
        <begin position="1"/>
        <end position="11"/>
    </location>
</feature>
<dbReference type="Pfam" id="PF13639">
    <property type="entry name" value="zf-RING_2"/>
    <property type="match status" value="1"/>
</dbReference>
<evidence type="ECO:0000256" key="4">
    <source>
        <dbReference type="ARBA" id="ARBA00022723"/>
    </source>
</evidence>
<accession>A0A9P6RJS8</accession>
<protein>
    <recommendedName>
        <fullName evidence="2">RING-type E3 ubiquitin transferase</fullName>
        <ecNumber evidence="2">2.3.2.27</ecNumber>
    </recommendedName>
</protein>
<keyword evidence="3" id="KW-0808">Transferase</keyword>
<feature type="region of interest" description="Disordered" evidence="9">
    <location>
        <begin position="63"/>
        <end position="90"/>
    </location>
</feature>
<feature type="compositionally biased region" description="Polar residues" evidence="9">
    <location>
        <begin position="358"/>
        <end position="382"/>
    </location>
</feature>